<dbReference type="InterPro" id="IPR016181">
    <property type="entry name" value="Acyl_CoA_acyltransferase"/>
</dbReference>
<dbReference type="GO" id="GO:0016747">
    <property type="term" value="F:acyltransferase activity, transferring groups other than amino-acyl groups"/>
    <property type="evidence" value="ECO:0007669"/>
    <property type="project" value="InterPro"/>
</dbReference>
<evidence type="ECO:0000259" key="1">
    <source>
        <dbReference type="PROSITE" id="PS51186"/>
    </source>
</evidence>
<organism evidence="2 3">
    <name type="scientific">Lentilactobacillus diolivorans DSM 14421</name>
    <dbReference type="NCBI Taxonomy" id="1423739"/>
    <lineage>
        <taxon>Bacteria</taxon>
        <taxon>Bacillati</taxon>
        <taxon>Bacillota</taxon>
        <taxon>Bacilli</taxon>
        <taxon>Lactobacillales</taxon>
        <taxon>Lactobacillaceae</taxon>
        <taxon>Lentilactobacillus</taxon>
    </lineage>
</organism>
<gene>
    <name evidence="2" type="ORF">FC85_GL000018</name>
</gene>
<sequence length="135" mass="15054">MIVSSGEYDIDHLDGFVAFSEEQIVGLVTYVKRVSEVEIISLDSLLEGRGIGSLLLQGVETTAINHQISQVLVTTTNDNLQAMIFYQHRGYRFKKVIPDAVDLARRQKPEIPLIGNNHIEIHDELILGKQVISAV</sequence>
<dbReference type="SUPFAM" id="SSF55729">
    <property type="entry name" value="Acyl-CoA N-acyltransferases (Nat)"/>
    <property type="match status" value="1"/>
</dbReference>
<dbReference type="Pfam" id="PF00583">
    <property type="entry name" value="Acetyltransf_1"/>
    <property type="match status" value="1"/>
</dbReference>
<dbReference type="InterPro" id="IPR000182">
    <property type="entry name" value="GNAT_dom"/>
</dbReference>
<dbReference type="AlphaFoldDB" id="A0A0R1SUU3"/>
<reference evidence="2 3" key="1">
    <citation type="journal article" date="2015" name="Genome Announc.">
        <title>Expanding the biotechnology potential of lactobacilli through comparative genomics of 213 strains and associated genera.</title>
        <authorList>
            <person name="Sun Z."/>
            <person name="Harris H.M."/>
            <person name="McCann A."/>
            <person name="Guo C."/>
            <person name="Argimon S."/>
            <person name="Zhang W."/>
            <person name="Yang X."/>
            <person name="Jeffery I.B."/>
            <person name="Cooney J.C."/>
            <person name="Kagawa T.F."/>
            <person name="Liu W."/>
            <person name="Song Y."/>
            <person name="Salvetti E."/>
            <person name="Wrobel A."/>
            <person name="Rasinkangas P."/>
            <person name="Parkhill J."/>
            <person name="Rea M.C."/>
            <person name="O'Sullivan O."/>
            <person name="Ritari J."/>
            <person name="Douillard F.P."/>
            <person name="Paul Ross R."/>
            <person name="Yang R."/>
            <person name="Briner A.E."/>
            <person name="Felis G.E."/>
            <person name="de Vos W.M."/>
            <person name="Barrangou R."/>
            <person name="Klaenhammer T.R."/>
            <person name="Caufield P.W."/>
            <person name="Cui Y."/>
            <person name="Zhang H."/>
            <person name="O'Toole P.W."/>
        </authorList>
    </citation>
    <scope>NUCLEOTIDE SEQUENCE [LARGE SCALE GENOMIC DNA]</scope>
    <source>
        <strain evidence="2 3">DSM 14421</strain>
    </source>
</reference>
<name>A0A0R1SUU3_9LACO</name>
<feature type="domain" description="N-acetyltransferase" evidence="1">
    <location>
        <begin position="1"/>
        <end position="108"/>
    </location>
</feature>
<dbReference type="PATRIC" id="fig|1423739.3.peg.21"/>
<evidence type="ECO:0000313" key="3">
    <source>
        <dbReference type="Proteomes" id="UP000052013"/>
    </source>
</evidence>
<comment type="caution">
    <text evidence="2">The sequence shown here is derived from an EMBL/GenBank/DDBJ whole genome shotgun (WGS) entry which is preliminary data.</text>
</comment>
<protein>
    <recommendedName>
        <fullName evidence="1">N-acetyltransferase domain-containing protein</fullName>
    </recommendedName>
</protein>
<dbReference type="CDD" id="cd04301">
    <property type="entry name" value="NAT_SF"/>
    <property type="match status" value="1"/>
</dbReference>
<evidence type="ECO:0000313" key="2">
    <source>
        <dbReference type="EMBL" id="KRL69989.1"/>
    </source>
</evidence>
<accession>A0A0R1SUU3</accession>
<dbReference type="EMBL" id="AZEY01000005">
    <property type="protein sequence ID" value="KRL69989.1"/>
    <property type="molecule type" value="Genomic_DNA"/>
</dbReference>
<dbReference type="Gene3D" id="3.40.630.30">
    <property type="match status" value="1"/>
</dbReference>
<dbReference type="Proteomes" id="UP000052013">
    <property type="component" value="Unassembled WGS sequence"/>
</dbReference>
<proteinExistence type="predicted"/>
<dbReference type="PROSITE" id="PS51186">
    <property type="entry name" value="GNAT"/>
    <property type="match status" value="1"/>
</dbReference>
<dbReference type="STRING" id="1423739.FC85_GL000018"/>